<feature type="compositionally biased region" description="Basic and acidic residues" evidence="5">
    <location>
        <begin position="393"/>
        <end position="405"/>
    </location>
</feature>
<dbReference type="Pfam" id="PF03036">
    <property type="entry name" value="Perilipin"/>
    <property type="match status" value="1"/>
</dbReference>
<feature type="compositionally biased region" description="Low complexity" evidence="5">
    <location>
        <begin position="406"/>
        <end position="441"/>
    </location>
</feature>
<evidence type="ECO:0000256" key="2">
    <source>
        <dbReference type="ARBA" id="ARBA00006311"/>
    </source>
</evidence>
<keyword evidence="7" id="KW-1185">Reference proteome</keyword>
<comment type="similarity">
    <text evidence="2 4">Belongs to the perilipin family.</text>
</comment>
<protein>
    <submittedName>
        <fullName evidence="6">Lipid storage droplets surface-binding protein 1 isoform X1</fullName>
    </submittedName>
</protein>
<feature type="region of interest" description="Disordered" evidence="5">
    <location>
        <begin position="392"/>
        <end position="441"/>
    </location>
</feature>
<evidence type="ECO:0000256" key="5">
    <source>
        <dbReference type="SAM" id="MobiDB-lite"/>
    </source>
</evidence>
<name>A0A6G0YKN4_APHCR</name>
<dbReference type="EMBL" id="VUJU01003565">
    <property type="protein sequence ID" value="KAF0757482.1"/>
    <property type="molecule type" value="Genomic_DNA"/>
</dbReference>
<gene>
    <name evidence="6" type="ORF">FWK35_00025380</name>
</gene>
<dbReference type="PIRSF" id="PIRSF036881">
    <property type="entry name" value="PAT"/>
    <property type="match status" value="1"/>
</dbReference>
<reference evidence="6 7" key="1">
    <citation type="submission" date="2019-08" db="EMBL/GenBank/DDBJ databases">
        <title>Whole genome of Aphis craccivora.</title>
        <authorList>
            <person name="Voronova N.V."/>
            <person name="Shulinski R.S."/>
            <person name="Bandarenka Y.V."/>
            <person name="Zhorov D.G."/>
            <person name="Warner D."/>
        </authorList>
    </citation>
    <scope>NUCLEOTIDE SEQUENCE [LARGE SCALE GENOMIC DNA]</scope>
    <source>
        <strain evidence="6">180601</strain>
        <tissue evidence="6">Whole Body</tissue>
    </source>
</reference>
<dbReference type="PANTHER" id="PTHR14024">
    <property type="entry name" value="PERILIPIN"/>
    <property type="match status" value="1"/>
</dbReference>
<comment type="caution">
    <text evidence="6">The sequence shown here is derived from an EMBL/GenBank/DDBJ whole genome shotgun (WGS) entry which is preliminary data.</text>
</comment>
<dbReference type="InterPro" id="IPR004279">
    <property type="entry name" value="Perilipin"/>
</dbReference>
<evidence type="ECO:0000256" key="1">
    <source>
        <dbReference type="ARBA" id="ARBA00004502"/>
    </source>
</evidence>
<keyword evidence="3" id="KW-0551">Lipid droplet</keyword>
<evidence type="ECO:0000313" key="6">
    <source>
        <dbReference type="EMBL" id="KAF0757482.1"/>
    </source>
</evidence>
<proteinExistence type="inferred from homology"/>
<dbReference type="GO" id="GO:0019915">
    <property type="term" value="P:lipid storage"/>
    <property type="evidence" value="ECO:0007669"/>
    <property type="project" value="TreeGrafter"/>
</dbReference>
<dbReference type="AlphaFoldDB" id="A0A6G0YKN4"/>
<dbReference type="GO" id="GO:0005829">
    <property type="term" value="C:cytosol"/>
    <property type="evidence" value="ECO:0007669"/>
    <property type="project" value="TreeGrafter"/>
</dbReference>
<evidence type="ECO:0000256" key="3">
    <source>
        <dbReference type="ARBA" id="ARBA00022677"/>
    </source>
</evidence>
<evidence type="ECO:0000256" key="4">
    <source>
        <dbReference type="PIRNR" id="PIRNR036881"/>
    </source>
</evidence>
<dbReference type="GO" id="GO:0005811">
    <property type="term" value="C:lipid droplet"/>
    <property type="evidence" value="ECO:0007669"/>
    <property type="project" value="UniProtKB-SubCell"/>
</dbReference>
<organism evidence="6 7">
    <name type="scientific">Aphis craccivora</name>
    <name type="common">Cowpea aphid</name>
    <dbReference type="NCBI Taxonomy" id="307492"/>
    <lineage>
        <taxon>Eukaryota</taxon>
        <taxon>Metazoa</taxon>
        <taxon>Ecdysozoa</taxon>
        <taxon>Arthropoda</taxon>
        <taxon>Hexapoda</taxon>
        <taxon>Insecta</taxon>
        <taxon>Pterygota</taxon>
        <taxon>Neoptera</taxon>
        <taxon>Paraneoptera</taxon>
        <taxon>Hemiptera</taxon>
        <taxon>Sternorrhyncha</taxon>
        <taxon>Aphidomorpha</taxon>
        <taxon>Aphidoidea</taxon>
        <taxon>Aphididae</taxon>
        <taxon>Aphidini</taxon>
        <taxon>Aphis</taxon>
        <taxon>Aphis</taxon>
    </lineage>
</organism>
<evidence type="ECO:0000313" key="7">
    <source>
        <dbReference type="Proteomes" id="UP000478052"/>
    </source>
</evidence>
<accession>A0A6G0YKN4</accession>
<dbReference type="OrthoDB" id="376826at2759"/>
<dbReference type="Proteomes" id="UP000478052">
    <property type="component" value="Unassembled WGS sequence"/>
</dbReference>
<sequence length="441" mass="49862">MHIFTQPCGVEGETYLSIFMVKSPTMTATSKQDLPHFMAINRIMKLPVVSSGVNKVTYVYVKVKMSNRVIGYSLESAEKTVLSVVDMTVPLVIKFEDPINRIDDIMCKSLDVVEQNIPMVTYTPEEIYFTTKTYVKAKVEPVLKRADSVKQLTMLDDALSVADKYVDKYLPDKDPGEDVADKPIPIYIQFRQYIELLLPTVGTEPSSQAVKTIRHVNHFSRKLQRRLTRRTIAEAKLLKKQGYDTVQCFVYFADLLAKDPKAFSEKMKAIWKHLSEDEPENQKPPENIEQLIEMLSREGARRFVHVTNFLAKNVSMGPTYLGNAFTYATQEAANLADQIIKVWLTNIIYAHLENAKGTVVKFTNEQLAKYKTFIEDLRKMILEYLSSASSKINDSKKKETEKDNKNTVTVANVKPPKANKANTAPAPPQTTTVAVTTNGKS</sequence>
<comment type="subcellular location">
    <subcellularLocation>
        <location evidence="1">Lipid droplet</location>
    </subcellularLocation>
</comment>
<dbReference type="GO" id="GO:0010890">
    <property type="term" value="P:positive regulation of triglyceride storage"/>
    <property type="evidence" value="ECO:0007669"/>
    <property type="project" value="TreeGrafter"/>
</dbReference>
<dbReference type="PANTHER" id="PTHR14024:SF49">
    <property type="entry name" value="LIPID STORAGE DROPLETS SURFACE-BINDING PROTEIN 1"/>
    <property type="match status" value="1"/>
</dbReference>